<keyword evidence="3" id="KW-1185">Reference proteome</keyword>
<gene>
    <name evidence="2" type="ORF">MTBBW1_260006</name>
</gene>
<name>A0A1W1HF50_9BACT</name>
<dbReference type="AlphaFoldDB" id="A0A1W1HF50"/>
<dbReference type="InterPro" id="IPR038740">
    <property type="entry name" value="BioF2-like_GNAT_dom"/>
</dbReference>
<organism evidence="2 3">
    <name type="scientific">Desulfamplus magnetovallimortis</name>
    <dbReference type="NCBI Taxonomy" id="1246637"/>
    <lineage>
        <taxon>Bacteria</taxon>
        <taxon>Pseudomonadati</taxon>
        <taxon>Thermodesulfobacteriota</taxon>
        <taxon>Desulfobacteria</taxon>
        <taxon>Desulfobacterales</taxon>
        <taxon>Desulfobacteraceae</taxon>
        <taxon>Desulfamplus</taxon>
    </lineage>
</organism>
<protein>
    <submittedName>
        <fullName evidence="2">Putative cellulose biosynthesis protein CelD</fullName>
    </submittedName>
</protein>
<dbReference type="EMBL" id="FWEV01000179">
    <property type="protein sequence ID" value="SLM31005.1"/>
    <property type="molecule type" value="Genomic_DNA"/>
</dbReference>
<dbReference type="Gene3D" id="3.40.630.30">
    <property type="match status" value="1"/>
</dbReference>
<evidence type="ECO:0000313" key="3">
    <source>
        <dbReference type="Proteomes" id="UP000191931"/>
    </source>
</evidence>
<dbReference type="RefSeq" id="WP_080799484.1">
    <property type="nucleotide sequence ID" value="NZ_LT828540.1"/>
</dbReference>
<sequence>MSGICIIRDKNECKQLWKTLYPVKSIFDLWEIREIFANSYGRKNLFIIHRSEQDNKINGFLPLSWIEERDVFGFFPAETWRGRTWMEQNRIIAQDSNVLAKMLEAIPGESDIRYLAFESNLDNLFPSGKWNCCIDETGYLFYPDRYQSFSGYLEGFKGKSRKKILSEIRYFEKEGVTFRYNNIADLNNMFHLNLENFGENSYFHDPRFMDAFEKLALMLNKKGMLRVITALVNEKIAAVDMGAVWNKTCTFLAGGTSREFPGIAKFINLHHIQWACAHKDGLCSMPFEKISTLDFLCGDFGWKERFHLSPRPLYQIKSETINW</sequence>
<evidence type="ECO:0000313" key="2">
    <source>
        <dbReference type="EMBL" id="SLM31005.1"/>
    </source>
</evidence>
<proteinExistence type="predicted"/>
<dbReference type="InterPro" id="IPR016181">
    <property type="entry name" value="Acyl_CoA_acyltransferase"/>
</dbReference>
<feature type="domain" description="BioF2-like acetyltransferase" evidence="1">
    <location>
        <begin position="159"/>
        <end position="304"/>
    </location>
</feature>
<evidence type="ECO:0000259" key="1">
    <source>
        <dbReference type="Pfam" id="PF13480"/>
    </source>
</evidence>
<accession>A0A1W1HF50</accession>
<dbReference type="OrthoDB" id="5417338at2"/>
<dbReference type="Proteomes" id="UP000191931">
    <property type="component" value="Unassembled WGS sequence"/>
</dbReference>
<reference evidence="2 3" key="1">
    <citation type="submission" date="2017-03" db="EMBL/GenBank/DDBJ databases">
        <authorList>
            <person name="Afonso C.L."/>
            <person name="Miller P.J."/>
            <person name="Scott M.A."/>
            <person name="Spackman E."/>
            <person name="Goraichik I."/>
            <person name="Dimitrov K.M."/>
            <person name="Suarez D.L."/>
            <person name="Swayne D.E."/>
        </authorList>
    </citation>
    <scope>NUCLEOTIDE SEQUENCE [LARGE SCALE GENOMIC DNA]</scope>
    <source>
        <strain evidence="2">PRJEB14757</strain>
    </source>
</reference>
<dbReference type="STRING" id="1246637.MTBBW1_260006"/>
<dbReference type="SUPFAM" id="SSF55729">
    <property type="entry name" value="Acyl-CoA N-acyltransferases (Nat)"/>
    <property type="match status" value="1"/>
</dbReference>
<dbReference type="Pfam" id="PF13480">
    <property type="entry name" value="Acetyltransf_6"/>
    <property type="match status" value="1"/>
</dbReference>